<dbReference type="GO" id="GO:0009295">
    <property type="term" value="C:nucleoid"/>
    <property type="evidence" value="ECO:0007669"/>
    <property type="project" value="TreeGrafter"/>
</dbReference>
<dbReference type="OrthoDB" id="4427276at2"/>
<dbReference type="Pfam" id="PF00436">
    <property type="entry name" value="SSB"/>
    <property type="match status" value="1"/>
</dbReference>
<proteinExistence type="predicted"/>
<reference evidence="6 8" key="2">
    <citation type="submission" date="2020-07" db="EMBL/GenBank/DDBJ databases">
        <title>Sequencing the genomes of 1000 actinobacteria strains.</title>
        <authorList>
            <person name="Klenk H.-P."/>
        </authorList>
    </citation>
    <scope>NUCLEOTIDE SEQUENCE [LARGE SCALE GENOMIC DNA]</scope>
    <source>
        <strain evidence="6 8">DSM 10309</strain>
    </source>
</reference>
<feature type="region of interest" description="Disordered" evidence="4">
    <location>
        <begin position="118"/>
        <end position="209"/>
    </location>
</feature>
<dbReference type="PROSITE" id="PS50935">
    <property type="entry name" value="SSB"/>
    <property type="match status" value="1"/>
</dbReference>
<evidence type="ECO:0000256" key="4">
    <source>
        <dbReference type="SAM" id="MobiDB-lite"/>
    </source>
</evidence>
<sequence>MNDTITLTGTIATDPRAVTTEAGLDIASFRLASTHRKFDRGANAWVDGETNWYTVTVFRTLAANVRESVHKGDRVLVTGRLRIRPWQNGERSGTTVEIDAETIGHDLRWGRSTYARSTTTITSGGTAGDSAQPTSPDDHPASDDLPASDEGAGASAAWSTAPLGADETTGPSATAPVPEVGSASVGAEAARAGEPPRILVPSAELEAPF</sequence>
<dbReference type="RefSeq" id="WP_146854435.1">
    <property type="nucleotide sequence ID" value="NZ_BAAAHR010000001.1"/>
</dbReference>
<evidence type="ECO:0000313" key="5">
    <source>
        <dbReference type="EMBL" id="GEK83119.1"/>
    </source>
</evidence>
<name>A0A7W3JI99_9MICO</name>
<dbReference type="Gene3D" id="2.40.50.140">
    <property type="entry name" value="Nucleic acid-binding proteins"/>
    <property type="match status" value="1"/>
</dbReference>
<dbReference type="SUPFAM" id="SSF50249">
    <property type="entry name" value="Nucleic acid-binding proteins"/>
    <property type="match status" value="1"/>
</dbReference>
<keyword evidence="1 2" id="KW-0238">DNA-binding</keyword>
<dbReference type="InterPro" id="IPR011344">
    <property type="entry name" value="ssDNA-bd"/>
</dbReference>
<accession>A0A7W3JI99</accession>
<dbReference type="AlphaFoldDB" id="A0A7W3JI99"/>
<evidence type="ECO:0000313" key="8">
    <source>
        <dbReference type="Proteomes" id="UP000522688"/>
    </source>
</evidence>
<dbReference type="CDD" id="cd04496">
    <property type="entry name" value="SSB_OBF"/>
    <property type="match status" value="1"/>
</dbReference>
<dbReference type="PANTHER" id="PTHR10302:SF0">
    <property type="entry name" value="SINGLE-STRANDED DNA-BINDING PROTEIN, MITOCHONDRIAL"/>
    <property type="match status" value="1"/>
</dbReference>
<keyword evidence="7" id="KW-1185">Reference proteome</keyword>
<reference evidence="5 7" key="1">
    <citation type="submission" date="2019-07" db="EMBL/GenBank/DDBJ databases">
        <title>Whole genome shotgun sequence of Frigoribacterium faeni NBRC 103066.</title>
        <authorList>
            <person name="Hosoyama A."/>
            <person name="Uohara A."/>
            <person name="Ohji S."/>
            <person name="Ichikawa N."/>
        </authorList>
    </citation>
    <scope>NUCLEOTIDE SEQUENCE [LARGE SCALE GENOMIC DNA]</scope>
    <source>
        <strain evidence="5 7">NBRC 103066</strain>
    </source>
</reference>
<evidence type="ECO:0000313" key="6">
    <source>
        <dbReference type="EMBL" id="MBA8813365.1"/>
    </source>
</evidence>
<dbReference type="Proteomes" id="UP000522688">
    <property type="component" value="Unassembled WGS sequence"/>
</dbReference>
<dbReference type="GO" id="GO:0003697">
    <property type="term" value="F:single-stranded DNA binding"/>
    <property type="evidence" value="ECO:0007669"/>
    <property type="project" value="InterPro"/>
</dbReference>
<evidence type="ECO:0000256" key="2">
    <source>
        <dbReference type="PROSITE-ProRule" id="PRU00252"/>
    </source>
</evidence>
<dbReference type="EMBL" id="JACGWW010000002">
    <property type="protein sequence ID" value="MBA8813365.1"/>
    <property type="molecule type" value="Genomic_DNA"/>
</dbReference>
<gene>
    <name evidence="6" type="ORF">FB463_001614</name>
    <name evidence="5" type="ORF">FFA01_14280</name>
</gene>
<organism evidence="6 8">
    <name type="scientific">Frigoribacterium faeni</name>
    <dbReference type="NCBI Taxonomy" id="145483"/>
    <lineage>
        <taxon>Bacteria</taxon>
        <taxon>Bacillati</taxon>
        <taxon>Actinomycetota</taxon>
        <taxon>Actinomycetes</taxon>
        <taxon>Micrococcales</taxon>
        <taxon>Microbacteriaceae</taxon>
        <taxon>Frigoribacterium</taxon>
    </lineage>
</organism>
<feature type="compositionally biased region" description="Low complexity" evidence="4">
    <location>
        <begin position="118"/>
        <end position="131"/>
    </location>
</feature>
<evidence type="ECO:0000313" key="7">
    <source>
        <dbReference type="Proteomes" id="UP000321154"/>
    </source>
</evidence>
<dbReference type="GO" id="GO:0006260">
    <property type="term" value="P:DNA replication"/>
    <property type="evidence" value="ECO:0007669"/>
    <property type="project" value="InterPro"/>
</dbReference>
<dbReference type="InterPro" id="IPR012340">
    <property type="entry name" value="NA-bd_OB-fold"/>
</dbReference>
<protein>
    <recommendedName>
        <fullName evidence="3">Single-stranded DNA-binding protein</fullName>
    </recommendedName>
</protein>
<comment type="caution">
    <text evidence="6">The sequence shown here is derived from an EMBL/GenBank/DDBJ whole genome shotgun (WGS) entry which is preliminary data.</text>
</comment>
<dbReference type="EMBL" id="BJUV01000011">
    <property type="protein sequence ID" value="GEK83119.1"/>
    <property type="molecule type" value="Genomic_DNA"/>
</dbReference>
<dbReference type="Proteomes" id="UP000321154">
    <property type="component" value="Unassembled WGS sequence"/>
</dbReference>
<dbReference type="NCBIfam" id="TIGR00621">
    <property type="entry name" value="ssb"/>
    <property type="match status" value="1"/>
</dbReference>
<evidence type="ECO:0000256" key="1">
    <source>
        <dbReference type="ARBA" id="ARBA00023125"/>
    </source>
</evidence>
<dbReference type="InterPro" id="IPR000424">
    <property type="entry name" value="Primosome_PriB/ssb"/>
</dbReference>
<dbReference type="PANTHER" id="PTHR10302">
    <property type="entry name" value="SINGLE-STRANDED DNA-BINDING PROTEIN"/>
    <property type="match status" value="1"/>
</dbReference>
<evidence type="ECO:0000256" key="3">
    <source>
        <dbReference type="RuleBase" id="RU000524"/>
    </source>
</evidence>